<dbReference type="EMBL" id="JAAATX020000004">
    <property type="protein sequence ID" value="MBU9697436.1"/>
    <property type="molecule type" value="Genomic_DNA"/>
</dbReference>
<keyword evidence="2" id="KW-1185">Reference proteome</keyword>
<evidence type="ECO:0008006" key="3">
    <source>
        <dbReference type="Google" id="ProtNLM"/>
    </source>
</evidence>
<accession>A0ABS6J0Z8</accession>
<dbReference type="RefSeq" id="WP_161761489.1">
    <property type="nucleotide sequence ID" value="NZ_JAAATX020000004.1"/>
</dbReference>
<evidence type="ECO:0000313" key="2">
    <source>
        <dbReference type="Proteomes" id="UP000731907"/>
    </source>
</evidence>
<sequence>MQTIPKTPLAVLIALLLLASCGPLVGAGVAVGADEIAEDEDGGDGLF</sequence>
<organism evidence="1 2">
    <name type="scientific">Paragemmobacter amnigenus</name>
    <dbReference type="NCBI Taxonomy" id="2852097"/>
    <lineage>
        <taxon>Bacteria</taxon>
        <taxon>Pseudomonadati</taxon>
        <taxon>Pseudomonadota</taxon>
        <taxon>Alphaproteobacteria</taxon>
        <taxon>Rhodobacterales</taxon>
        <taxon>Paracoccaceae</taxon>
        <taxon>Paragemmobacter</taxon>
    </lineage>
</organism>
<reference evidence="1 2" key="1">
    <citation type="submission" date="2021-06" db="EMBL/GenBank/DDBJ databases">
        <title>Rhodobacteraceae bacterium strain HSP-20.</title>
        <authorList>
            <person name="Chen W.-M."/>
        </authorList>
    </citation>
    <scope>NUCLEOTIDE SEQUENCE [LARGE SCALE GENOMIC DNA]</scope>
    <source>
        <strain evidence="1 2">HSP-20</strain>
    </source>
</reference>
<dbReference type="PROSITE" id="PS51257">
    <property type="entry name" value="PROKAR_LIPOPROTEIN"/>
    <property type="match status" value="1"/>
</dbReference>
<proteinExistence type="predicted"/>
<gene>
    <name evidence="1" type="ORF">GU927_006205</name>
</gene>
<protein>
    <recommendedName>
        <fullName evidence="3">Argininosuccinate lyase</fullName>
    </recommendedName>
</protein>
<name>A0ABS6J0Z8_9RHOB</name>
<evidence type="ECO:0000313" key="1">
    <source>
        <dbReference type="EMBL" id="MBU9697436.1"/>
    </source>
</evidence>
<dbReference type="Proteomes" id="UP000731907">
    <property type="component" value="Unassembled WGS sequence"/>
</dbReference>
<comment type="caution">
    <text evidence="1">The sequence shown here is derived from an EMBL/GenBank/DDBJ whole genome shotgun (WGS) entry which is preliminary data.</text>
</comment>